<dbReference type="Proteomes" id="UP000028521">
    <property type="component" value="Unassembled WGS sequence"/>
</dbReference>
<sequence length="237" mass="27804">MRIGKLTLSKFIRGLIGTRLIDSIEVYYIPETNTFYPIISKSGCSTVKVDIIRRYKPDFTSKFPEIHQVDPALETNGKVLRKRFYSFKKYRKFSCGKVAHLVIRNPYERIYSCFLDVVTNKNVMYEDPSGLTNFFGIKSEISFDEFLKKVVKLPDYLSDRHFRSQSFYLQKGVEEVLGRIEVTLLENYNKKTGEKASKLNTNNKKIPQEILQKLKKSNAFNKRFSKDIKMYQDIKKD</sequence>
<name>A0A084TIL9_9FLAO</name>
<protein>
    <recommendedName>
        <fullName evidence="3">Sulfotransferase domain-containing protein</fullName>
    </recommendedName>
</protein>
<reference evidence="2" key="2">
    <citation type="submission" date="2014-07" db="EMBL/GenBank/DDBJ databases">
        <title>Genome sequence of Mangrovimonas yunxiaonensis.</title>
        <authorList>
            <person name="Li Y."/>
            <person name="Zheng T."/>
        </authorList>
    </citation>
    <scope>NUCLEOTIDE SEQUENCE [LARGE SCALE GENOMIC DNA]</scope>
    <source>
        <strain evidence="2">LY01</strain>
    </source>
</reference>
<organism evidence="1 2">
    <name type="scientific">Mangrovimonas yunxiaonensis</name>
    <dbReference type="NCBI Taxonomy" id="1197477"/>
    <lineage>
        <taxon>Bacteria</taxon>
        <taxon>Pseudomonadati</taxon>
        <taxon>Bacteroidota</taxon>
        <taxon>Flavobacteriia</taxon>
        <taxon>Flavobacteriales</taxon>
        <taxon>Flavobacteriaceae</taxon>
        <taxon>Mangrovimonas</taxon>
    </lineage>
</organism>
<reference evidence="1 2" key="1">
    <citation type="journal article" date="2014" name="Genome Announc.">
        <title>Draft Genome Sequence of the Algicidal Bacterium Mangrovimonas yunxiaonensis Strain LY01.</title>
        <authorList>
            <person name="Li Y."/>
            <person name="Zhu H."/>
            <person name="Li C."/>
            <person name="Zhang H."/>
            <person name="Chen Z."/>
            <person name="Zheng W."/>
            <person name="Xu H."/>
            <person name="Zheng T."/>
        </authorList>
    </citation>
    <scope>NUCLEOTIDE SEQUENCE [LARGE SCALE GENOMIC DNA]</scope>
    <source>
        <strain evidence="1 2">LY01</strain>
    </source>
</reference>
<dbReference type="EMBL" id="JPFK01000007">
    <property type="protein sequence ID" value="KFB00555.1"/>
    <property type="molecule type" value="Genomic_DNA"/>
</dbReference>
<keyword evidence="2" id="KW-1185">Reference proteome</keyword>
<evidence type="ECO:0000313" key="1">
    <source>
        <dbReference type="EMBL" id="KFB00555.1"/>
    </source>
</evidence>
<comment type="caution">
    <text evidence="1">The sequence shown here is derived from an EMBL/GenBank/DDBJ whole genome shotgun (WGS) entry which is preliminary data.</text>
</comment>
<evidence type="ECO:0008006" key="3">
    <source>
        <dbReference type="Google" id="ProtNLM"/>
    </source>
</evidence>
<dbReference type="OrthoDB" id="1419077at2"/>
<dbReference type="RefSeq" id="WP_036121981.1">
    <property type="nucleotide sequence ID" value="NZ_BMET01000007.1"/>
</dbReference>
<gene>
    <name evidence="1" type="ORF">IA57_08765</name>
</gene>
<dbReference type="STRING" id="1197477.IA57_08765"/>
<evidence type="ECO:0000313" key="2">
    <source>
        <dbReference type="Proteomes" id="UP000028521"/>
    </source>
</evidence>
<dbReference type="AlphaFoldDB" id="A0A084TIL9"/>
<proteinExistence type="predicted"/>
<accession>A0A084TIL9</accession>